<dbReference type="InterPro" id="IPR011008">
    <property type="entry name" value="Dimeric_a/b-barrel"/>
</dbReference>
<dbReference type="RefSeq" id="WP_344790708.1">
    <property type="nucleotide sequence ID" value="NZ_BAABBV010000001.1"/>
</dbReference>
<keyword evidence="2" id="KW-1185">Reference proteome</keyword>
<dbReference type="EMBL" id="BAABBV010000001">
    <property type="protein sequence ID" value="GAA4158153.1"/>
    <property type="molecule type" value="Genomic_DNA"/>
</dbReference>
<gene>
    <name evidence="1" type="ORF">GCM10022286_10610</name>
</gene>
<dbReference type="PANTHER" id="PTHR34389:SF2">
    <property type="entry name" value="L-RHAMNOSE MUTAROTASE"/>
    <property type="match status" value="1"/>
</dbReference>
<proteinExistence type="predicted"/>
<accession>A0ABP7ZHV1</accession>
<reference evidence="1" key="1">
    <citation type="journal article" date="2014" name="Int. J. Syst. Evol. Microbiol.">
        <title>Complete genome of a new Firmicutes species belonging to the dominant human colonic microbiota ('Ruminococcus bicirculans') reveals two chromosomes and a selective capacity to utilize plant glucans.</title>
        <authorList>
            <consortium name="NISC Comparative Sequencing Program"/>
            <person name="Wegmann U."/>
            <person name="Louis P."/>
            <person name="Goesmann A."/>
            <person name="Henrissat B."/>
            <person name="Duncan S.H."/>
            <person name="Flint H.J."/>
        </authorList>
    </citation>
    <scope>NUCLEOTIDE SEQUENCE</scope>
    <source>
        <strain evidence="1">JCM 17590</strain>
    </source>
</reference>
<dbReference type="Gene3D" id="3.30.70.100">
    <property type="match status" value="1"/>
</dbReference>
<evidence type="ECO:0000313" key="1">
    <source>
        <dbReference type="EMBL" id="GAA4158153.1"/>
    </source>
</evidence>
<comment type="caution">
    <text evidence="1">The sequence shown here is derived from an EMBL/GenBank/DDBJ whole genome shotgun (WGS) entry which is preliminary data.</text>
</comment>
<evidence type="ECO:0000313" key="2">
    <source>
        <dbReference type="Proteomes" id="UP001415169"/>
    </source>
</evidence>
<dbReference type="SUPFAM" id="SSF54909">
    <property type="entry name" value="Dimeric alpha+beta barrel"/>
    <property type="match status" value="1"/>
</dbReference>
<dbReference type="Proteomes" id="UP001415169">
    <property type="component" value="Unassembled WGS sequence"/>
</dbReference>
<sequence length="120" mass="13624">MTERVCFQLRVRPEQLAEYRERHAAVWPEMLREIEASGRRNYSIFLGDDGLLVGYYELAEGTTREASDRYLAASPVAARWEADMQQFFADLDGRADQAATELTEIFNLDRQLSAAEGATS</sequence>
<name>A0ABP7ZHV1_9MICO</name>
<dbReference type="InterPro" id="IPR008000">
    <property type="entry name" value="Rham/fucose_mutarotase"/>
</dbReference>
<protein>
    <submittedName>
        <fullName evidence="1">L-rhamnose mutarotase</fullName>
    </submittedName>
</protein>
<dbReference type="Pfam" id="PF05336">
    <property type="entry name" value="rhaM"/>
    <property type="match status" value="1"/>
</dbReference>
<dbReference type="PANTHER" id="PTHR34389">
    <property type="entry name" value="L-RHAMNOSE MUTAROTASE"/>
    <property type="match status" value="1"/>
</dbReference>
<organism evidence="1 2">
    <name type="scientific">Gryllotalpicola daejeonensis</name>
    <dbReference type="NCBI Taxonomy" id="993087"/>
    <lineage>
        <taxon>Bacteria</taxon>
        <taxon>Bacillati</taxon>
        <taxon>Actinomycetota</taxon>
        <taxon>Actinomycetes</taxon>
        <taxon>Micrococcales</taxon>
        <taxon>Microbacteriaceae</taxon>
        <taxon>Gryllotalpicola</taxon>
    </lineage>
</organism>
<reference evidence="1" key="2">
    <citation type="submission" date="2023-12" db="EMBL/GenBank/DDBJ databases">
        <authorList>
            <person name="Sun Q."/>
            <person name="Inoue M."/>
        </authorList>
    </citation>
    <scope>NUCLEOTIDE SEQUENCE</scope>
    <source>
        <strain evidence="1">JCM 17590</strain>
    </source>
</reference>